<feature type="non-terminal residue" evidence="1">
    <location>
        <position position="137"/>
    </location>
</feature>
<accession>X1NM64</accession>
<organism evidence="1">
    <name type="scientific">marine sediment metagenome</name>
    <dbReference type="NCBI Taxonomy" id="412755"/>
    <lineage>
        <taxon>unclassified sequences</taxon>
        <taxon>metagenomes</taxon>
        <taxon>ecological metagenomes</taxon>
    </lineage>
</organism>
<dbReference type="InterPro" id="IPR028994">
    <property type="entry name" value="Integrin_alpha_N"/>
</dbReference>
<evidence type="ECO:0008006" key="2">
    <source>
        <dbReference type="Google" id="ProtNLM"/>
    </source>
</evidence>
<gene>
    <name evidence="1" type="ORF">S06H3_48861</name>
</gene>
<name>X1NM64_9ZZZZ</name>
<reference evidence="1" key="1">
    <citation type="journal article" date="2014" name="Front. Microbiol.">
        <title>High frequency of phylogenetically diverse reductive dehalogenase-homologous genes in deep subseafloor sedimentary metagenomes.</title>
        <authorList>
            <person name="Kawai M."/>
            <person name="Futagami T."/>
            <person name="Toyoda A."/>
            <person name="Takaki Y."/>
            <person name="Nishi S."/>
            <person name="Hori S."/>
            <person name="Arai W."/>
            <person name="Tsubouchi T."/>
            <person name="Morono Y."/>
            <person name="Uchiyama I."/>
            <person name="Ito T."/>
            <person name="Fujiyama A."/>
            <person name="Inagaki F."/>
            <person name="Takami H."/>
        </authorList>
    </citation>
    <scope>NUCLEOTIDE SEQUENCE</scope>
    <source>
        <strain evidence="1">Expedition CK06-06</strain>
    </source>
</reference>
<evidence type="ECO:0000313" key="1">
    <source>
        <dbReference type="EMBL" id="GAI45097.1"/>
    </source>
</evidence>
<proteinExistence type="predicted"/>
<protein>
    <recommendedName>
        <fullName evidence="2">VCBS repeat-containing protein</fullName>
    </recommendedName>
</protein>
<dbReference type="AlphaFoldDB" id="X1NM64"/>
<comment type="caution">
    <text evidence="1">The sequence shown here is derived from an EMBL/GenBank/DDBJ whole genome shotgun (WGS) entry which is preliminary data.</text>
</comment>
<dbReference type="EMBL" id="BARV01030800">
    <property type="protein sequence ID" value="GAI45097.1"/>
    <property type="molecule type" value="Genomic_DNA"/>
</dbReference>
<dbReference type="SUPFAM" id="SSF69318">
    <property type="entry name" value="Integrin alpha N-terminal domain"/>
    <property type="match status" value="1"/>
</dbReference>
<sequence>MLGDYIHLHVYESIGDNLYDKIAEITTSATHNSSSTLAFGDFDLDGQNEFVFGYTGGEYSIFECIGNNSYQEIILQTLSTLNIKDCFSVPDADGDGKIEFVVKGFVIPSAEIHAFIFEAIGDNTYEIIKTFNFPGGD</sequence>